<reference evidence="1" key="1">
    <citation type="submission" date="2020-08" db="EMBL/GenBank/DDBJ databases">
        <title>Whole genome shotgun sequence of Actinocatenispora sera NBRC 101916.</title>
        <authorList>
            <person name="Komaki H."/>
            <person name="Tamura T."/>
        </authorList>
    </citation>
    <scope>NUCLEOTIDE SEQUENCE</scope>
    <source>
        <strain evidence="1">NBRC 101916</strain>
    </source>
</reference>
<proteinExistence type="predicted"/>
<dbReference type="AlphaFoldDB" id="A0A810L4I7"/>
<name>A0A810L4I7_9ACTN</name>
<dbReference type="Proteomes" id="UP000680750">
    <property type="component" value="Chromosome"/>
</dbReference>
<evidence type="ECO:0000313" key="2">
    <source>
        <dbReference type="Proteomes" id="UP000680750"/>
    </source>
</evidence>
<sequence length="96" mass="10037">MRHQQTIATARGAAPGAGAAVRTVACEALFASELPLAGRLAADEINTAIRDALQLFGRRGCLERVAQEYGDHPDLAIARMRRAVAAVASCTPPEPG</sequence>
<organism evidence="1 2">
    <name type="scientific">Actinocatenispora sera</name>
    <dbReference type="NCBI Taxonomy" id="390989"/>
    <lineage>
        <taxon>Bacteria</taxon>
        <taxon>Bacillati</taxon>
        <taxon>Actinomycetota</taxon>
        <taxon>Actinomycetes</taxon>
        <taxon>Micromonosporales</taxon>
        <taxon>Micromonosporaceae</taxon>
        <taxon>Actinocatenispora</taxon>
    </lineage>
</organism>
<keyword evidence="2" id="KW-1185">Reference proteome</keyword>
<protein>
    <submittedName>
        <fullName evidence="1">Uncharacterized protein</fullName>
    </submittedName>
</protein>
<evidence type="ECO:0000313" key="1">
    <source>
        <dbReference type="EMBL" id="BCJ30147.1"/>
    </source>
</evidence>
<gene>
    <name evidence="1" type="ORF">Asera_42550</name>
</gene>
<dbReference type="EMBL" id="AP023354">
    <property type="protein sequence ID" value="BCJ30147.1"/>
    <property type="molecule type" value="Genomic_DNA"/>
</dbReference>
<accession>A0A810L4I7</accession>
<dbReference type="KEGG" id="aser:Asera_42550"/>
<dbReference type="RefSeq" id="WP_051802213.1">
    <property type="nucleotide sequence ID" value="NZ_AP023354.1"/>
</dbReference>